<gene>
    <name evidence="1" type="ORF">L3Q82_014047</name>
</gene>
<proteinExistence type="predicted"/>
<feature type="non-terminal residue" evidence="1">
    <location>
        <position position="194"/>
    </location>
</feature>
<evidence type="ECO:0000313" key="2">
    <source>
        <dbReference type="Proteomes" id="UP000831701"/>
    </source>
</evidence>
<sequence>MLKTEKGAADRSRPPPVKVLSAQLRAAESSGDGFVVRPGRGRSLPASLVWMQGTVLEVQLDRNTALLMDETGTFAVQGVNNIPKGRPCLCQGEQICHGDGCHPGRLPGASHPCSEDGRPLRARRAPQADVEAGGGGLAAGAGLNAELPAAGRPAPVILLGSCCAHVILDKWKTTSQDSTGGGGILLQRQAPNWE</sequence>
<accession>A0ACB8VW78</accession>
<keyword evidence="2" id="KW-1185">Reference proteome</keyword>
<dbReference type="Proteomes" id="UP000831701">
    <property type="component" value="Chromosome 17"/>
</dbReference>
<evidence type="ECO:0000313" key="1">
    <source>
        <dbReference type="EMBL" id="KAI3359664.1"/>
    </source>
</evidence>
<comment type="caution">
    <text evidence="1">The sequence shown here is derived from an EMBL/GenBank/DDBJ whole genome shotgun (WGS) entry which is preliminary data.</text>
</comment>
<reference evidence="1" key="1">
    <citation type="submission" date="2022-04" db="EMBL/GenBank/DDBJ databases">
        <title>Jade perch genome.</title>
        <authorList>
            <person name="Chao B."/>
        </authorList>
    </citation>
    <scope>NUCLEOTIDE SEQUENCE</scope>
    <source>
        <strain evidence="1">CB-2022</strain>
    </source>
</reference>
<organism evidence="1 2">
    <name type="scientific">Scortum barcoo</name>
    <name type="common">barcoo grunter</name>
    <dbReference type="NCBI Taxonomy" id="214431"/>
    <lineage>
        <taxon>Eukaryota</taxon>
        <taxon>Metazoa</taxon>
        <taxon>Chordata</taxon>
        <taxon>Craniata</taxon>
        <taxon>Vertebrata</taxon>
        <taxon>Euteleostomi</taxon>
        <taxon>Actinopterygii</taxon>
        <taxon>Neopterygii</taxon>
        <taxon>Teleostei</taxon>
        <taxon>Neoteleostei</taxon>
        <taxon>Acanthomorphata</taxon>
        <taxon>Eupercaria</taxon>
        <taxon>Centrarchiformes</taxon>
        <taxon>Terapontoidei</taxon>
        <taxon>Terapontidae</taxon>
        <taxon>Scortum</taxon>
    </lineage>
</organism>
<name>A0ACB8VW78_9TELE</name>
<dbReference type="EMBL" id="CM041547">
    <property type="protein sequence ID" value="KAI3359664.1"/>
    <property type="molecule type" value="Genomic_DNA"/>
</dbReference>
<protein>
    <submittedName>
        <fullName evidence="1">Uncharacterized protein</fullName>
    </submittedName>
</protein>